<organism evidence="3 4">
    <name type="scientific">Alkaliphilus pronyensis</name>
    <dbReference type="NCBI Taxonomy" id="1482732"/>
    <lineage>
        <taxon>Bacteria</taxon>
        <taxon>Bacillati</taxon>
        <taxon>Bacillota</taxon>
        <taxon>Clostridia</taxon>
        <taxon>Peptostreptococcales</taxon>
        <taxon>Natronincolaceae</taxon>
        <taxon>Alkaliphilus</taxon>
    </lineage>
</organism>
<keyword evidence="1" id="KW-0238">DNA-binding</keyword>
<proteinExistence type="predicted"/>
<keyword evidence="4" id="KW-1185">Reference proteome</keyword>
<dbReference type="InterPro" id="IPR036286">
    <property type="entry name" value="LexA/Signal_pep-like_sf"/>
</dbReference>
<evidence type="ECO:0000259" key="2">
    <source>
        <dbReference type="PROSITE" id="PS50943"/>
    </source>
</evidence>
<evidence type="ECO:0000256" key="1">
    <source>
        <dbReference type="ARBA" id="ARBA00023125"/>
    </source>
</evidence>
<dbReference type="SMART" id="SM00530">
    <property type="entry name" value="HTH_XRE"/>
    <property type="match status" value="1"/>
</dbReference>
<dbReference type="RefSeq" id="WP_151860461.1">
    <property type="nucleotide sequence ID" value="NZ_WBZC01000013.1"/>
</dbReference>
<dbReference type="Pfam" id="PF00717">
    <property type="entry name" value="Peptidase_S24"/>
    <property type="match status" value="1"/>
</dbReference>
<reference evidence="3 4" key="1">
    <citation type="submission" date="2019-10" db="EMBL/GenBank/DDBJ databases">
        <title>Alkaliphilus serpentinus sp. nov. and Alkaliphilus pronyensis sp. nov., two novel anaerobic alkaliphilic species isolated from the serpentinized-hosted hydrothermal field of the Prony Bay (New Caledonia).</title>
        <authorList>
            <person name="Postec A."/>
        </authorList>
    </citation>
    <scope>NUCLEOTIDE SEQUENCE [LARGE SCALE GENOMIC DNA]</scope>
    <source>
        <strain evidence="3 4">LacV</strain>
    </source>
</reference>
<dbReference type="AlphaFoldDB" id="A0A6I0F3Z5"/>
<sequence length="225" mass="25994">MNRLAAIIKEVRLKSKLTEKQLAKKCGLSEAYIIQIESGKKVVNEKVAENILNKLGVKLDSVYYQIEEKELPVKVKEIKEEKKEAYTPIEPTHQWADALANIIKKFPIYDIANKKVVGFKELPIIDKKIEGFHWEKLMFFQVHNDEMEALRIKRNDIITISLTKEIHNGSVYLIEVNNKRILRQLRREQNNRVVISTGVKGENPEISDLNKAKVIGKCVKVEFSL</sequence>
<dbReference type="PROSITE" id="PS50943">
    <property type="entry name" value="HTH_CROC1"/>
    <property type="match status" value="1"/>
</dbReference>
<name>A0A6I0F3Z5_9FIRM</name>
<dbReference type="Proteomes" id="UP000432715">
    <property type="component" value="Unassembled WGS sequence"/>
</dbReference>
<dbReference type="InterPro" id="IPR010982">
    <property type="entry name" value="Lambda_DNA-bd_dom_sf"/>
</dbReference>
<dbReference type="InterPro" id="IPR015927">
    <property type="entry name" value="Peptidase_S24_S26A/B/C"/>
</dbReference>
<gene>
    <name evidence="3" type="ORF">F8154_04805</name>
</gene>
<dbReference type="CDD" id="cd00093">
    <property type="entry name" value="HTH_XRE"/>
    <property type="match status" value="1"/>
</dbReference>
<dbReference type="PANTHER" id="PTHR46797:SF1">
    <property type="entry name" value="METHYLPHOSPHONATE SYNTHASE"/>
    <property type="match status" value="1"/>
</dbReference>
<dbReference type="InterPro" id="IPR050807">
    <property type="entry name" value="TransReg_Diox_bact_type"/>
</dbReference>
<feature type="domain" description="HTH cro/C1-type" evidence="2">
    <location>
        <begin position="8"/>
        <end position="62"/>
    </location>
</feature>
<accession>A0A6I0F3Z5</accession>
<dbReference type="Pfam" id="PF01381">
    <property type="entry name" value="HTH_3"/>
    <property type="match status" value="1"/>
</dbReference>
<dbReference type="SUPFAM" id="SSF51306">
    <property type="entry name" value="LexA/Signal peptidase"/>
    <property type="match status" value="1"/>
</dbReference>
<dbReference type="GO" id="GO:0003700">
    <property type="term" value="F:DNA-binding transcription factor activity"/>
    <property type="evidence" value="ECO:0007669"/>
    <property type="project" value="TreeGrafter"/>
</dbReference>
<dbReference type="EMBL" id="WBZC01000013">
    <property type="protein sequence ID" value="KAB3536082.1"/>
    <property type="molecule type" value="Genomic_DNA"/>
</dbReference>
<dbReference type="Gene3D" id="1.10.260.40">
    <property type="entry name" value="lambda repressor-like DNA-binding domains"/>
    <property type="match status" value="1"/>
</dbReference>
<evidence type="ECO:0000313" key="3">
    <source>
        <dbReference type="EMBL" id="KAB3536082.1"/>
    </source>
</evidence>
<dbReference type="GO" id="GO:0005829">
    <property type="term" value="C:cytosol"/>
    <property type="evidence" value="ECO:0007669"/>
    <property type="project" value="TreeGrafter"/>
</dbReference>
<dbReference type="InterPro" id="IPR001387">
    <property type="entry name" value="Cro/C1-type_HTH"/>
</dbReference>
<protein>
    <submittedName>
        <fullName evidence="3">Helix-turn-helix domain-containing protein</fullName>
    </submittedName>
</protein>
<dbReference type="OrthoDB" id="14949at2"/>
<dbReference type="PANTHER" id="PTHR46797">
    <property type="entry name" value="HTH-TYPE TRANSCRIPTIONAL REGULATOR"/>
    <property type="match status" value="1"/>
</dbReference>
<dbReference type="SUPFAM" id="SSF47413">
    <property type="entry name" value="lambda repressor-like DNA-binding domains"/>
    <property type="match status" value="1"/>
</dbReference>
<dbReference type="Gene3D" id="2.10.109.10">
    <property type="entry name" value="Umud Fragment, subunit A"/>
    <property type="match status" value="1"/>
</dbReference>
<comment type="caution">
    <text evidence="3">The sequence shown here is derived from an EMBL/GenBank/DDBJ whole genome shotgun (WGS) entry which is preliminary data.</text>
</comment>
<dbReference type="GO" id="GO:0003677">
    <property type="term" value="F:DNA binding"/>
    <property type="evidence" value="ECO:0007669"/>
    <property type="project" value="UniProtKB-KW"/>
</dbReference>
<evidence type="ECO:0000313" key="4">
    <source>
        <dbReference type="Proteomes" id="UP000432715"/>
    </source>
</evidence>